<dbReference type="KEGG" id="sgn:SGRA_2601"/>
<evidence type="ECO:0008006" key="5">
    <source>
        <dbReference type="Google" id="ProtNLM"/>
    </source>
</evidence>
<organism evidence="3 4">
    <name type="scientific">Saprospira grandis (strain Lewin)</name>
    <dbReference type="NCBI Taxonomy" id="984262"/>
    <lineage>
        <taxon>Bacteria</taxon>
        <taxon>Pseudomonadati</taxon>
        <taxon>Bacteroidota</taxon>
        <taxon>Saprospiria</taxon>
        <taxon>Saprospirales</taxon>
        <taxon>Saprospiraceae</taxon>
        <taxon>Saprospira</taxon>
    </lineage>
</organism>
<keyword evidence="2" id="KW-0472">Membrane</keyword>
<evidence type="ECO:0000313" key="4">
    <source>
        <dbReference type="Proteomes" id="UP000007519"/>
    </source>
</evidence>
<evidence type="ECO:0000313" key="3">
    <source>
        <dbReference type="EMBL" id="AFC25329.1"/>
    </source>
</evidence>
<evidence type="ECO:0000256" key="1">
    <source>
        <dbReference type="SAM" id="MobiDB-lite"/>
    </source>
</evidence>
<dbReference type="AlphaFoldDB" id="H6L801"/>
<dbReference type="EMBL" id="CP002831">
    <property type="protein sequence ID" value="AFC25329.1"/>
    <property type="molecule type" value="Genomic_DNA"/>
</dbReference>
<feature type="transmembrane region" description="Helical" evidence="2">
    <location>
        <begin position="90"/>
        <end position="110"/>
    </location>
</feature>
<protein>
    <recommendedName>
        <fullName evidence="5">Permease</fullName>
    </recommendedName>
</protein>
<accession>H6L801</accession>
<keyword evidence="2" id="KW-0812">Transmembrane</keyword>
<proteinExistence type="predicted"/>
<dbReference type="Proteomes" id="UP000007519">
    <property type="component" value="Chromosome"/>
</dbReference>
<keyword evidence="4" id="KW-1185">Reference proteome</keyword>
<feature type="region of interest" description="Disordered" evidence="1">
    <location>
        <begin position="121"/>
        <end position="142"/>
    </location>
</feature>
<dbReference type="RefSeq" id="WP_015692940.1">
    <property type="nucleotide sequence ID" value="NC_016940.1"/>
</dbReference>
<name>H6L801_SAPGL</name>
<sequence>MTRVLLGAAALFLLISLSFWLFASWWWANLFFAVLIGFAMQLGAGPSFLAGAGSSFLSWFISMYWINAGNGGLLLQKMRAVLGLPFGSDTGVMLFIALLGALLGGLGFLLGQLGRDIATGPVDGRSKRRRRGRKRSAATFKL</sequence>
<dbReference type="STRING" id="984262.SGRA_2601"/>
<gene>
    <name evidence="3" type="ordered locus">SGRA_2601</name>
</gene>
<dbReference type="OrthoDB" id="9864186at2"/>
<evidence type="ECO:0000256" key="2">
    <source>
        <dbReference type="SAM" id="Phobius"/>
    </source>
</evidence>
<dbReference type="HOGENOM" id="CLU_1814457_0_0_10"/>
<feature type="transmembrane region" description="Helical" evidence="2">
    <location>
        <begin position="56"/>
        <end position="75"/>
    </location>
</feature>
<reference evidence="3 4" key="1">
    <citation type="journal article" date="2012" name="Stand. Genomic Sci.">
        <title>Complete genome sequencing and analysis of Saprospira grandis str. Lewin, a predatory marine bacterium.</title>
        <authorList>
            <person name="Saw J.H."/>
            <person name="Yuryev A."/>
            <person name="Kanbe M."/>
            <person name="Hou S."/>
            <person name="Young A.G."/>
            <person name="Aizawa S."/>
            <person name="Alam M."/>
        </authorList>
    </citation>
    <scope>NUCLEOTIDE SEQUENCE [LARGE SCALE GENOMIC DNA]</scope>
    <source>
        <strain evidence="3 4">Lewin</strain>
    </source>
</reference>
<feature type="compositionally biased region" description="Basic residues" evidence="1">
    <location>
        <begin position="126"/>
        <end position="136"/>
    </location>
</feature>
<keyword evidence="2" id="KW-1133">Transmembrane helix</keyword>